<dbReference type="GO" id="GO:0005737">
    <property type="term" value="C:cytoplasm"/>
    <property type="evidence" value="ECO:0007669"/>
    <property type="project" value="UniProtKB-SubCell"/>
</dbReference>
<comment type="similarity">
    <text evidence="7">Belongs to the NAGSA dehydrogenase family. Type 1 subfamily.</text>
</comment>
<feature type="active site" evidence="7 8">
    <location>
        <position position="150"/>
    </location>
</feature>
<evidence type="ECO:0000256" key="4">
    <source>
        <dbReference type="ARBA" id="ARBA00022857"/>
    </source>
</evidence>
<comment type="catalytic activity">
    <reaction evidence="6 7">
        <text>N-acetyl-L-glutamate 5-semialdehyde + phosphate + NADP(+) = N-acetyl-L-glutamyl 5-phosphate + NADPH + H(+)</text>
        <dbReference type="Rhea" id="RHEA:21588"/>
        <dbReference type="ChEBI" id="CHEBI:15378"/>
        <dbReference type="ChEBI" id="CHEBI:29123"/>
        <dbReference type="ChEBI" id="CHEBI:43474"/>
        <dbReference type="ChEBI" id="CHEBI:57783"/>
        <dbReference type="ChEBI" id="CHEBI:57936"/>
        <dbReference type="ChEBI" id="CHEBI:58349"/>
        <dbReference type="EC" id="1.2.1.38"/>
    </reaction>
</comment>
<name>A0A267MM98_9FIRM</name>
<comment type="function">
    <text evidence="7">Catalyzes the NADPH-dependent reduction of N-acetyl-5-glutamyl phosphate to yield N-acetyl-L-glutamate 5-semialdehyde.</text>
</comment>
<dbReference type="PROSITE" id="PS01224">
    <property type="entry name" value="ARGC"/>
    <property type="match status" value="1"/>
</dbReference>
<dbReference type="InterPro" id="IPR036291">
    <property type="entry name" value="NAD(P)-bd_dom_sf"/>
</dbReference>
<dbReference type="UniPathway" id="UPA00068">
    <property type="reaction ID" value="UER00108"/>
</dbReference>
<dbReference type="SUPFAM" id="SSF55347">
    <property type="entry name" value="Glyceraldehyde-3-phosphate dehydrogenase-like, C-terminal domain"/>
    <property type="match status" value="1"/>
</dbReference>
<dbReference type="EC" id="1.2.1.38" evidence="7"/>
<evidence type="ECO:0000256" key="5">
    <source>
        <dbReference type="ARBA" id="ARBA00023002"/>
    </source>
</evidence>
<keyword evidence="5 7" id="KW-0560">Oxidoreductase</keyword>
<dbReference type="OrthoDB" id="9801289at2"/>
<comment type="pathway">
    <text evidence="1 7">Amino-acid biosynthesis; L-arginine biosynthesis; N(2)-acetyl-L-ornithine from L-glutamate: step 3/4.</text>
</comment>
<dbReference type="HAMAP" id="MF_00150">
    <property type="entry name" value="ArgC_type1"/>
    <property type="match status" value="1"/>
</dbReference>
<evidence type="ECO:0000313" key="11">
    <source>
        <dbReference type="Proteomes" id="UP000216024"/>
    </source>
</evidence>
<feature type="domain" description="Semialdehyde dehydrogenase NAD-binding" evidence="9">
    <location>
        <begin position="3"/>
        <end position="142"/>
    </location>
</feature>
<comment type="caution">
    <text evidence="10">The sequence shown here is derived from an EMBL/GenBank/DDBJ whole genome shotgun (WGS) entry which is preliminary data.</text>
</comment>
<keyword evidence="4 7" id="KW-0521">NADP</keyword>
<keyword evidence="2 7" id="KW-0055">Arginine biosynthesis</keyword>
<dbReference type="InterPro" id="IPR023013">
    <property type="entry name" value="AGPR_AS"/>
</dbReference>
<gene>
    <name evidence="7" type="primary">argC</name>
    <name evidence="10" type="ORF">CCE28_03750</name>
</gene>
<evidence type="ECO:0000259" key="9">
    <source>
        <dbReference type="SMART" id="SM00859"/>
    </source>
</evidence>
<dbReference type="SUPFAM" id="SSF51735">
    <property type="entry name" value="NAD(P)-binding Rossmann-fold domains"/>
    <property type="match status" value="1"/>
</dbReference>
<evidence type="ECO:0000256" key="1">
    <source>
        <dbReference type="ARBA" id="ARBA00004862"/>
    </source>
</evidence>
<comment type="subcellular location">
    <subcellularLocation>
        <location evidence="7">Cytoplasm</location>
    </subcellularLocation>
</comment>
<dbReference type="PANTHER" id="PTHR32338">
    <property type="entry name" value="N-ACETYL-GAMMA-GLUTAMYL-PHOSPHATE REDUCTASE, CHLOROPLASTIC-RELATED-RELATED"/>
    <property type="match status" value="1"/>
</dbReference>
<dbReference type="Gene3D" id="3.30.360.10">
    <property type="entry name" value="Dihydrodipicolinate Reductase, domain 2"/>
    <property type="match status" value="1"/>
</dbReference>
<keyword evidence="3 7" id="KW-0028">Amino-acid biosynthesis</keyword>
<protein>
    <recommendedName>
        <fullName evidence="7">N-acetyl-gamma-glutamyl-phosphate reductase</fullName>
        <shortName evidence="7">AGPR</shortName>
        <ecNumber evidence="7">1.2.1.38</ecNumber>
    </recommendedName>
    <alternativeName>
        <fullName evidence="7">N-acetyl-glutamate semialdehyde dehydrogenase</fullName>
        <shortName evidence="7">NAGSA dehydrogenase</shortName>
    </alternativeName>
</protein>
<sequence length="345" mass="39311">MIKVGIVGATGYVGQELIRILTNHNKVKIEFITSSSYEGEEYNNIYLNYNNIFNHICEEENINELIKKVDLLFMALPHGMAHEKIHEKILNKVKVIDLGADFRFDNIGTYEEYYKVHHENKKLNEEAVYGLCEVYKDKIKKSSLVGNPGCYTTCSILSLAPLVKNKLIDFNHIIIDAKSGISGMGRGLNLEAHYTQSNESIEAYKIFNHRHTPEIEEKLSEIGENKVNVTFTPHLIPMNRGILTTSYCKLTKDVDYDHIKKLYLDYYKDSPFIRILNENISPSTKWVKGSNYVDMNFFVKDGRLIVISALDNLVKGAAGQAVQNMNLIFNLDETTGLKMVPIFTA</sequence>
<dbReference type="GO" id="GO:0006526">
    <property type="term" value="P:L-arginine biosynthetic process"/>
    <property type="evidence" value="ECO:0007669"/>
    <property type="project" value="UniProtKB-UniRule"/>
</dbReference>
<keyword evidence="11" id="KW-1185">Reference proteome</keyword>
<dbReference type="PANTHER" id="PTHR32338:SF10">
    <property type="entry name" value="N-ACETYL-GAMMA-GLUTAMYL-PHOSPHATE REDUCTASE, CHLOROPLASTIC-RELATED"/>
    <property type="match status" value="1"/>
</dbReference>
<dbReference type="CDD" id="cd23934">
    <property type="entry name" value="AGPR_1_C"/>
    <property type="match status" value="1"/>
</dbReference>
<evidence type="ECO:0000256" key="8">
    <source>
        <dbReference type="PROSITE-ProRule" id="PRU10010"/>
    </source>
</evidence>
<dbReference type="NCBIfam" id="TIGR01850">
    <property type="entry name" value="argC"/>
    <property type="match status" value="1"/>
</dbReference>
<dbReference type="Proteomes" id="UP000216024">
    <property type="component" value="Unassembled WGS sequence"/>
</dbReference>
<evidence type="ECO:0000256" key="7">
    <source>
        <dbReference type="HAMAP-Rule" id="MF_00150"/>
    </source>
</evidence>
<evidence type="ECO:0000256" key="6">
    <source>
        <dbReference type="ARBA" id="ARBA00050557"/>
    </source>
</evidence>
<proteinExistence type="inferred from homology"/>
<dbReference type="InterPro" id="IPR050085">
    <property type="entry name" value="AGPR"/>
</dbReference>
<dbReference type="InterPro" id="IPR000706">
    <property type="entry name" value="AGPR_type-1"/>
</dbReference>
<dbReference type="GO" id="GO:0003942">
    <property type="term" value="F:N-acetyl-gamma-glutamyl-phosphate reductase activity"/>
    <property type="evidence" value="ECO:0007669"/>
    <property type="project" value="UniProtKB-UniRule"/>
</dbReference>
<dbReference type="Gene3D" id="3.40.50.720">
    <property type="entry name" value="NAD(P)-binding Rossmann-like Domain"/>
    <property type="match status" value="1"/>
</dbReference>
<dbReference type="RefSeq" id="WP_095131134.1">
    <property type="nucleotide sequence ID" value="NZ_NIBG01000002.1"/>
</dbReference>
<dbReference type="GO" id="GO:0051287">
    <property type="term" value="F:NAD binding"/>
    <property type="evidence" value="ECO:0007669"/>
    <property type="project" value="InterPro"/>
</dbReference>
<evidence type="ECO:0000313" key="10">
    <source>
        <dbReference type="EMBL" id="PAB60666.1"/>
    </source>
</evidence>
<dbReference type="GO" id="GO:0070401">
    <property type="term" value="F:NADP+ binding"/>
    <property type="evidence" value="ECO:0007669"/>
    <property type="project" value="InterPro"/>
</dbReference>
<dbReference type="FunFam" id="3.30.360.10:FF:000014">
    <property type="entry name" value="N-acetyl-gamma-glutamyl-phosphate reductase"/>
    <property type="match status" value="1"/>
</dbReference>
<evidence type="ECO:0000256" key="3">
    <source>
        <dbReference type="ARBA" id="ARBA00022605"/>
    </source>
</evidence>
<reference evidence="10 11" key="1">
    <citation type="submission" date="2017-06" db="EMBL/GenBank/DDBJ databases">
        <title>Draft genome sequence of anaerobic fermentative bacterium Anaeromicrobium sediminis DY2726D isolated from West Pacific Ocean sediments.</title>
        <authorList>
            <person name="Zeng X."/>
        </authorList>
    </citation>
    <scope>NUCLEOTIDE SEQUENCE [LARGE SCALE GENOMIC DNA]</scope>
    <source>
        <strain evidence="10 11">DY2726D</strain>
    </source>
</reference>
<dbReference type="SMART" id="SM00859">
    <property type="entry name" value="Semialdhyde_dh"/>
    <property type="match status" value="1"/>
</dbReference>
<dbReference type="Pfam" id="PF22698">
    <property type="entry name" value="Semialdhyde_dhC_1"/>
    <property type="match status" value="1"/>
</dbReference>
<dbReference type="Pfam" id="PF01118">
    <property type="entry name" value="Semialdhyde_dh"/>
    <property type="match status" value="1"/>
</dbReference>
<dbReference type="AlphaFoldDB" id="A0A267MM98"/>
<dbReference type="InterPro" id="IPR000534">
    <property type="entry name" value="Semialdehyde_DH_NAD-bd"/>
</dbReference>
<organism evidence="10 11">
    <name type="scientific">Anaeromicrobium sediminis</name>
    <dbReference type="NCBI Taxonomy" id="1478221"/>
    <lineage>
        <taxon>Bacteria</taxon>
        <taxon>Bacillati</taxon>
        <taxon>Bacillota</taxon>
        <taxon>Clostridia</taxon>
        <taxon>Peptostreptococcales</taxon>
        <taxon>Thermotaleaceae</taxon>
        <taxon>Anaeromicrobium</taxon>
    </lineage>
</organism>
<evidence type="ECO:0000256" key="2">
    <source>
        <dbReference type="ARBA" id="ARBA00022571"/>
    </source>
</evidence>
<keyword evidence="7" id="KW-0963">Cytoplasm</keyword>
<dbReference type="InterPro" id="IPR058924">
    <property type="entry name" value="AGPR_dimerisation_dom"/>
</dbReference>
<dbReference type="CDD" id="cd17895">
    <property type="entry name" value="AGPR_1_N"/>
    <property type="match status" value="1"/>
</dbReference>
<accession>A0A267MM98</accession>
<dbReference type="EMBL" id="NIBG01000002">
    <property type="protein sequence ID" value="PAB60666.1"/>
    <property type="molecule type" value="Genomic_DNA"/>
</dbReference>